<keyword evidence="5 6" id="KW-0472">Membrane</keyword>
<evidence type="ECO:0000313" key="8">
    <source>
        <dbReference type="EMBL" id="PHJ39348.1"/>
    </source>
</evidence>
<proteinExistence type="predicted"/>
<comment type="subcellular location">
    <subcellularLocation>
        <location evidence="1">Cell membrane</location>
        <topology evidence="1">Single-pass membrane protein</topology>
    </subcellularLocation>
</comment>
<evidence type="ECO:0000259" key="7">
    <source>
        <dbReference type="PROSITE" id="PS51849"/>
    </source>
</evidence>
<evidence type="ECO:0000256" key="6">
    <source>
        <dbReference type="SAM" id="Phobius"/>
    </source>
</evidence>
<evidence type="ECO:0000256" key="5">
    <source>
        <dbReference type="ARBA" id="ARBA00023136"/>
    </source>
</evidence>
<keyword evidence="9" id="KW-1185">Reference proteome</keyword>
<reference evidence="8 9" key="1">
    <citation type="submission" date="2013-09" db="EMBL/GenBank/DDBJ databases">
        <title>Biodegradation of hydrocarbons in the deep terrestrial subsurface : characterization of a microbial consortium composed of two Desulfotomaculum species originating from a deep geological formation.</title>
        <authorList>
            <person name="Aullo T."/>
            <person name="Berlendis S."/>
            <person name="Lascourreges J.-F."/>
            <person name="Dessort D."/>
            <person name="Saint-Laurent S."/>
            <person name="Schraauwers B."/>
            <person name="Mas J."/>
            <person name="Magot M."/>
            <person name="Ranchou-Peyruse A."/>
        </authorList>
    </citation>
    <scope>NUCLEOTIDE SEQUENCE [LARGE SCALE GENOMIC DNA]</scope>
    <source>
        <strain evidence="8 9">Bs107</strain>
    </source>
</reference>
<dbReference type="Proteomes" id="UP000222564">
    <property type="component" value="Unassembled WGS sequence"/>
</dbReference>
<keyword evidence="2" id="KW-1003">Cell membrane</keyword>
<name>A0A2C6MGJ2_9FIRM</name>
<dbReference type="InterPro" id="IPR024449">
    <property type="entry name" value="Anti-sigma_RsgI_N"/>
</dbReference>
<dbReference type="OrthoDB" id="9800626at2"/>
<keyword evidence="3 6" id="KW-0812">Transmembrane</keyword>
<dbReference type="InterPro" id="IPR055431">
    <property type="entry name" value="RsgI_M"/>
</dbReference>
<keyword evidence="4 6" id="KW-1133">Transmembrane helix</keyword>
<dbReference type="Pfam" id="PF23750">
    <property type="entry name" value="RsgI_M"/>
    <property type="match status" value="1"/>
</dbReference>
<sequence>MLKGILVQTKGPTGVVMTPDGRFVRVLLTRNHRTLGQEVTGTELKFPSFLQGVAVAAVLILVCILGLWTKMMPAAAAAYVALDINPSLELAVDNDGKVMEARGLDEEGEELLKKVTPEKLDVYQAVELLVAGAARYHYLNDTNNVVLATVTPARENAKVVDEEKLEAAVNHTVAAMATPVKVVTERATVQEHKQASKKGVSVGRYLIHQAAPSRATRFPLMK</sequence>
<dbReference type="Pfam" id="PF12791">
    <property type="entry name" value="RsgI_N"/>
    <property type="match status" value="1"/>
</dbReference>
<organism evidence="8 9">
    <name type="scientific">Desulforamulus profundi</name>
    <dbReference type="NCBI Taxonomy" id="1383067"/>
    <lineage>
        <taxon>Bacteria</taxon>
        <taxon>Bacillati</taxon>
        <taxon>Bacillota</taxon>
        <taxon>Clostridia</taxon>
        <taxon>Eubacteriales</taxon>
        <taxon>Peptococcaceae</taxon>
        <taxon>Desulforamulus</taxon>
    </lineage>
</organism>
<evidence type="ECO:0000313" key="9">
    <source>
        <dbReference type="Proteomes" id="UP000222564"/>
    </source>
</evidence>
<protein>
    <recommendedName>
        <fullName evidence="7">RsgI N-terminal anti-sigma domain-containing protein</fullName>
    </recommendedName>
</protein>
<feature type="transmembrane region" description="Helical" evidence="6">
    <location>
        <begin position="49"/>
        <end position="68"/>
    </location>
</feature>
<dbReference type="PROSITE" id="PS51849">
    <property type="entry name" value="RSGI_N"/>
    <property type="match status" value="1"/>
</dbReference>
<evidence type="ECO:0000256" key="2">
    <source>
        <dbReference type="ARBA" id="ARBA00022475"/>
    </source>
</evidence>
<dbReference type="RefSeq" id="WP_099082271.1">
    <property type="nucleotide sequence ID" value="NZ_AWQQ01000024.1"/>
</dbReference>
<evidence type="ECO:0000256" key="1">
    <source>
        <dbReference type="ARBA" id="ARBA00004162"/>
    </source>
</evidence>
<feature type="domain" description="RsgI N-terminal anti-sigma" evidence="7">
    <location>
        <begin position="2"/>
        <end position="50"/>
    </location>
</feature>
<gene>
    <name evidence="8" type="ORF">P378_03885</name>
</gene>
<evidence type="ECO:0000256" key="3">
    <source>
        <dbReference type="ARBA" id="ARBA00022692"/>
    </source>
</evidence>
<dbReference type="EMBL" id="AWQQ01000024">
    <property type="protein sequence ID" value="PHJ39348.1"/>
    <property type="molecule type" value="Genomic_DNA"/>
</dbReference>
<dbReference type="GO" id="GO:0005886">
    <property type="term" value="C:plasma membrane"/>
    <property type="evidence" value="ECO:0007669"/>
    <property type="project" value="UniProtKB-SubCell"/>
</dbReference>
<dbReference type="AlphaFoldDB" id="A0A2C6MGJ2"/>
<evidence type="ECO:0000256" key="4">
    <source>
        <dbReference type="ARBA" id="ARBA00022989"/>
    </source>
</evidence>
<accession>A0A2C6MGJ2</accession>
<comment type="caution">
    <text evidence="8">The sequence shown here is derived from an EMBL/GenBank/DDBJ whole genome shotgun (WGS) entry which is preliminary data.</text>
</comment>